<evidence type="ECO:0000256" key="2">
    <source>
        <dbReference type="ARBA" id="ARBA00022692"/>
    </source>
</evidence>
<dbReference type="GO" id="GO:0046677">
    <property type="term" value="P:response to antibiotic"/>
    <property type="evidence" value="ECO:0007669"/>
    <property type="project" value="UniProtKB-KW"/>
</dbReference>
<dbReference type="GO" id="GO:0043190">
    <property type="term" value="C:ATP-binding cassette (ABC) transporter complex"/>
    <property type="evidence" value="ECO:0007669"/>
    <property type="project" value="InterPro"/>
</dbReference>
<keyword evidence="2 6" id="KW-0812">Transmembrane</keyword>
<feature type="transmembrane region" description="Helical" evidence="6">
    <location>
        <begin position="69"/>
        <end position="90"/>
    </location>
</feature>
<dbReference type="Proteomes" id="UP000194632">
    <property type="component" value="Unassembled WGS sequence"/>
</dbReference>
<evidence type="ECO:0000313" key="8">
    <source>
        <dbReference type="EMBL" id="OUC77748.1"/>
    </source>
</evidence>
<name>A0A2C9ZIR1_9ACTN</name>
<feature type="transmembrane region" description="Helical" evidence="6">
    <location>
        <begin position="180"/>
        <end position="198"/>
    </location>
</feature>
<dbReference type="AlphaFoldDB" id="A0A2C9ZIR1"/>
<keyword evidence="9" id="KW-1185">Reference proteome</keyword>
<feature type="transmembrane region" description="Helical" evidence="6">
    <location>
        <begin position="236"/>
        <end position="258"/>
    </location>
</feature>
<dbReference type="PROSITE" id="PS51012">
    <property type="entry name" value="ABC_TM2"/>
    <property type="match status" value="1"/>
</dbReference>
<protein>
    <recommendedName>
        <fullName evidence="6">Transport permease protein</fullName>
    </recommendedName>
</protein>
<evidence type="ECO:0000256" key="5">
    <source>
        <dbReference type="ARBA" id="ARBA00023251"/>
    </source>
</evidence>
<keyword evidence="3 6" id="KW-1133">Transmembrane helix</keyword>
<comment type="subcellular location">
    <subcellularLocation>
        <location evidence="6">Cell membrane</location>
        <topology evidence="6">Multi-pass membrane protein</topology>
    </subcellularLocation>
    <subcellularLocation>
        <location evidence="1">Membrane</location>
        <topology evidence="1">Multi-pass membrane protein</topology>
    </subcellularLocation>
</comment>
<proteinExistence type="inferred from homology"/>
<evidence type="ECO:0000256" key="6">
    <source>
        <dbReference type="RuleBase" id="RU361157"/>
    </source>
</evidence>
<keyword evidence="6" id="KW-1003">Cell membrane</keyword>
<dbReference type="PANTHER" id="PTHR43229:SF2">
    <property type="entry name" value="NODULATION PROTEIN J"/>
    <property type="match status" value="1"/>
</dbReference>
<feature type="domain" description="ABC transmembrane type-2" evidence="7">
    <location>
        <begin position="28"/>
        <end position="261"/>
    </location>
</feature>
<keyword evidence="4 6" id="KW-0472">Membrane</keyword>
<dbReference type="STRING" id="417102.CA982_16200"/>
<evidence type="ECO:0000256" key="1">
    <source>
        <dbReference type="ARBA" id="ARBA00004141"/>
    </source>
</evidence>
<dbReference type="RefSeq" id="WP_086536296.1">
    <property type="nucleotide sequence ID" value="NZ_JBLKRZ010000002.1"/>
</dbReference>
<feature type="transmembrane region" description="Helical" evidence="6">
    <location>
        <begin position="111"/>
        <end position="137"/>
    </location>
</feature>
<dbReference type="PANTHER" id="PTHR43229">
    <property type="entry name" value="NODULATION PROTEIN J"/>
    <property type="match status" value="1"/>
</dbReference>
<keyword evidence="6" id="KW-0813">Transport</keyword>
<accession>A0A2C9ZIR1</accession>
<dbReference type="GO" id="GO:0140359">
    <property type="term" value="F:ABC-type transporter activity"/>
    <property type="evidence" value="ECO:0007669"/>
    <property type="project" value="InterPro"/>
</dbReference>
<reference evidence="8 9" key="1">
    <citation type="submission" date="2017-05" db="EMBL/GenBank/DDBJ databases">
        <title>Biotechnological potential of actinobacteria isolated from South African environments.</title>
        <authorList>
            <person name="Le Roes-Hill M."/>
            <person name="Prins A."/>
            <person name="Durrell K.A."/>
        </authorList>
    </citation>
    <scope>NUCLEOTIDE SEQUENCE [LARGE SCALE GENOMIC DNA]</scope>
    <source>
        <strain evidence="8">BS2</strain>
    </source>
</reference>
<dbReference type="InterPro" id="IPR047817">
    <property type="entry name" value="ABC2_TM_bact-type"/>
</dbReference>
<sequence length="264" mass="28518">MTTTLDHTLSDSAVMVRRNLIRLRRYPTMMFSTIAMPVVILLMMTYFFGGAIESALSADGPIDGRYINYLLPGLLLFVPSFLTVAVAVSVNQDVTEGIINRLRSLATPPTAILAGHFVGALIQGVVAVCFLLAVAFALGFRADATLLDWFAAGGLLLLLTAGLVWIAVAMGVVAPNPESASNMPLPLLFLPYLGSGLVPTDSMPNGVRQFAEYQPFSPIADTLRGLLMGLDISDRWPWALGWCVVFLVVGYFWAVTAFRRSTNG</sequence>
<evidence type="ECO:0000259" key="7">
    <source>
        <dbReference type="PROSITE" id="PS51012"/>
    </source>
</evidence>
<keyword evidence="5" id="KW-0046">Antibiotic resistance</keyword>
<feature type="transmembrane region" description="Helical" evidence="6">
    <location>
        <begin position="149"/>
        <end position="173"/>
    </location>
</feature>
<dbReference type="EMBL" id="NGFO01000018">
    <property type="protein sequence ID" value="OUC77748.1"/>
    <property type="molecule type" value="Genomic_DNA"/>
</dbReference>
<feature type="transmembrane region" description="Helical" evidence="6">
    <location>
        <begin position="26"/>
        <end position="49"/>
    </location>
</feature>
<dbReference type="Pfam" id="PF01061">
    <property type="entry name" value="ABC2_membrane"/>
    <property type="match status" value="1"/>
</dbReference>
<organism evidence="8 9">
    <name type="scientific">Gordonia lacunae</name>
    <dbReference type="NCBI Taxonomy" id="417102"/>
    <lineage>
        <taxon>Bacteria</taxon>
        <taxon>Bacillati</taxon>
        <taxon>Actinomycetota</taxon>
        <taxon>Actinomycetes</taxon>
        <taxon>Mycobacteriales</taxon>
        <taxon>Gordoniaceae</taxon>
        <taxon>Gordonia</taxon>
    </lineage>
</organism>
<dbReference type="PIRSF" id="PIRSF006648">
    <property type="entry name" value="DrrB"/>
    <property type="match status" value="1"/>
</dbReference>
<dbReference type="OrthoDB" id="670210at2"/>
<evidence type="ECO:0000313" key="9">
    <source>
        <dbReference type="Proteomes" id="UP000194632"/>
    </source>
</evidence>
<comment type="similarity">
    <text evidence="6">Belongs to the ABC-2 integral membrane protein family.</text>
</comment>
<dbReference type="InterPro" id="IPR000412">
    <property type="entry name" value="ABC_2_transport"/>
</dbReference>
<dbReference type="InterPro" id="IPR013525">
    <property type="entry name" value="ABC2_TM"/>
</dbReference>
<evidence type="ECO:0000256" key="3">
    <source>
        <dbReference type="ARBA" id="ARBA00022989"/>
    </source>
</evidence>
<evidence type="ECO:0000256" key="4">
    <source>
        <dbReference type="ARBA" id="ARBA00023136"/>
    </source>
</evidence>
<gene>
    <name evidence="8" type="ORF">CA982_16200</name>
</gene>
<dbReference type="InterPro" id="IPR051784">
    <property type="entry name" value="Nod_factor_ABC_transporter"/>
</dbReference>
<comment type="caution">
    <text evidence="8">The sequence shown here is derived from an EMBL/GenBank/DDBJ whole genome shotgun (WGS) entry which is preliminary data.</text>
</comment>